<keyword evidence="3" id="KW-0997">Cell inner membrane</keyword>
<dbReference type="SUPFAM" id="SSF52540">
    <property type="entry name" value="P-loop containing nucleoside triphosphate hydrolases"/>
    <property type="match status" value="1"/>
</dbReference>
<dbReference type="Pfam" id="PF00005">
    <property type="entry name" value="ABC_tran"/>
    <property type="match status" value="1"/>
</dbReference>
<keyword evidence="7" id="KW-0472">Membrane</keyword>
<dbReference type="FunFam" id="3.40.50.300:FF:000425">
    <property type="entry name" value="Probable ABC transporter, ATP-binding subunit"/>
    <property type="match status" value="1"/>
</dbReference>
<dbReference type="AlphaFoldDB" id="A0A418WVU9"/>
<dbReference type="Gene3D" id="2.40.50.100">
    <property type="match status" value="1"/>
</dbReference>
<dbReference type="InterPro" id="IPR017666">
    <property type="entry name" value="AminoethylPonate_ABC_PhnT2"/>
</dbReference>
<dbReference type="Gene3D" id="3.40.50.300">
    <property type="entry name" value="P-loop containing nucleotide triphosphate hydrolases"/>
    <property type="match status" value="1"/>
</dbReference>
<dbReference type="GO" id="GO:0005524">
    <property type="term" value="F:ATP binding"/>
    <property type="evidence" value="ECO:0007669"/>
    <property type="project" value="UniProtKB-KW"/>
</dbReference>
<evidence type="ECO:0000313" key="10">
    <source>
        <dbReference type="Proteomes" id="UP000285190"/>
    </source>
</evidence>
<evidence type="ECO:0000256" key="5">
    <source>
        <dbReference type="ARBA" id="ARBA00022840"/>
    </source>
</evidence>
<organism evidence="9 10">
    <name type="scientific">Noviherbaspirillum cavernae</name>
    <dbReference type="NCBI Taxonomy" id="2320862"/>
    <lineage>
        <taxon>Bacteria</taxon>
        <taxon>Pseudomonadati</taxon>
        <taxon>Pseudomonadota</taxon>
        <taxon>Betaproteobacteria</taxon>
        <taxon>Burkholderiales</taxon>
        <taxon>Oxalobacteraceae</taxon>
        <taxon>Noviherbaspirillum</taxon>
    </lineage>
</organism>
<dbReference type="PROSITE" id="PS50893">
    <property type="entry name" value="ABC_TRANSPORTER_2"/>
    <property type="match status" value="1"/>
</dbReference>
<dbReference type="SUPFAM" id="SSF50331">
    <property type="entry name" value="MOP-like"/>
    <property type="match status" value="1"/>
</dbReference>
<dbReference type="SMART" id="SM00382">
    <property type="entry name" value="AAA"/>
    <property type="match status" value="1"/>
</dbReference>
<dbReference type="PROSITE" id="PS00211">
    <property type="entry name" value="ABC_TRANSPORTER_1"/>
    <property type="match status" value="1"/>
</dbReference>
<proteinExistence type="predicted"/>
<evidence type="ECO:0000256" key="3">
    <source>
        <dbReference type="ARBA" id="ARBA00022519"/>
    </source>
</evidence>
<accession>A0A418WVU9</accession>
<keyword evidence="4" id="KW-0547">Nucleotide-binding</keyword>
<evidence type="ECO:0000256" key="4">
    <source>
        <dbReference type="ARBA" id="ARBA00022741"/>
    </source>
</evidence>
<dbReference type="InterPro" id="IPR008995">
    <property type="entry name" value="Mo/tungstate-bd_C_term_dom"/>
</dbReference>
<keyword evidence="1" id="KW-0813">Transport</keyword>
<keyword evidence="2" id="KW-1003">Cell membrane</keyword>
<dbReference type="OrthoDB" id="5298774at2"/>
<dbReference type="GO" id="GO:0016887">
    <property type="term" value="F:ATP hydrolysis activity"/>
    <property type="evidence" value="ECO:0007669"/>
    <property type="project" value="InterPro"/>
</dbReference>
<keyword evidence="10" id="KW-1185">Reference proteome</keyword>
<dbReference type="InterPro" id="IPR003593">
    <property type="entry name" value="AAA+_ATPase"/>
</dbReference>
<dbReference type="InterPro" id="IPR050093">
    <property type="entry name" value="ABC_SmlMolc_Importer"/>
</dbReference>
<dbReference type="InterPro" id="IPR027417">
    <property type="entry name" value="P-loop_NTPase"/>
</dbReference>
<evidence type="ECO:0000256" key="1">
    <source>
        <dbReference type="ARBA" id="ARBA00022448"/>
    </source>
</evidence>
<name>A0A418WVU9_9BURK</name>
<dbReference type="Proteomes" id="UP000285190">
    <property type="component" value="Unassembled WGS sequence"/>
</dbReference>
<evidence type="ECO:0000313" key="9">
    <source>
        <dbReference type="EMBL" id="RJF96651.1"/>
    </source>
</evidence>
<dbReference type="RefSeq" id="WP_119742740.1">
    <property type="nucleotide sequence ID" value="NZ_QYUN01000003.1"/>
</dbReference>
<dbReference type="NCBIfam" id="TIGR03265">
    <property type="entry name" value="PhnT2"/>
    <property type="match status" value="1"/>
</dbReference>
<comment type="caution">
    <text evidence="9">The sequence shown here is derived from an EMBL/GenBank/DDBJ whole genome shotgun (WGS) entry which is preliminary data.</text>
</comment>
<evidence type="ECO:0000256" key="6">
    <source>
        <dbReference type="ARBA" id="ARBA00022967"/>
    </source>
</evidence>
<dbReference type="InterPro" id="IPR003439">
    <property type="entry name" value="ABC_transporter-like_ATP-bd"/>
</dbReference>
<dbReference type="PANTHER" id="PTHR42781">
    <property type="entry name" value="SPERMIDINE/PUTRESCINE IMPORT ATP-BINDING PROTEIN POTA"/>
    <property type="match status" value="1"/>
</dbReference>
<dbReference type="PANTHER" id="PTHR42781:SF5">
    <property type="entry name" value="PUTRESCINE TRANSPORT ATP-BINDING PROTEIN POTG"/>
    <property type="match status" value="1"/>
</dbReference>
<dbReference type="EMBL" id="QYUN01000003">
    <property type="protein sequence ID" value="RJF96651.1"/>
    <property type="molecule type" value="Genomic_DNA"/>
</dbReference>
<dbReference type="GO" id="GO:0015697">
    <property type="term" value="P:quaternary ammonium group transport"/>
    <property type="evidence" value="ECO:0007669"/>
    <property type="project" value="UniProtKB-ARBA"/>
</dbReference>
<protein>
    <submittedName>
        <fullName evidence="9">Putative 2-aminoethylphosphonate ABC transporter ATP-binding protein</fullName>
    </submittedName>
</protein>
<dbReference type="InterPro" id="IPR017871">
    <property type="entry name" value="ABC_transporter-like_CS"/>
</dbReference>
<keyword evidence="5 9" id="KW-0067">ATP-binding</keyword>
<feature type="domain" description="ABC transporter" evidence="8">
    <location>
        <begin position="23"/>
        <end position="250"/>
    </location>
</feature>
<evidence type="ECO:0000256" key="2">
    <source>
        <dbReference type="ARBA" id="ARBA00022475"/>
    </source>
</evidence>
<keyword evidence="6" id="KW-1278">Translocase</keyword>
<sequence>MKSFDLPLNNQETGAHDGSDAWLRIANVSKAFGASHVLSDVSLQVRKGEFLCLLGPSGCGKTTLLRILAGLEQQDAGTIAMAGRRIEALPPARRDYGIVFQSYALFPNMTVADNVAYALRSPREERMRRVGELLDLVGLTGKEGRYPAQLSGGQQQRVALARALATSPGLLLLDEPLSALDAKVREHLRQELRSLQRTLGITTIMVTHDQDEALAMADTIAVMANGRIEQIGTPEQIYRTPATRFVADFIGRANWLPVQVYGNGVAILGDLSFDVQLPAGRATTAFCRPESVCVEKNWRSGENMTLAVVERVDFHGGVRRGVLSLCVNRAIRVFADASPNEAGYDSLVVGKRVPISFPAHQMCFFLDAAA</sequence>
<evidence type="ECO:0000259" key="8">
    <source>
        <dbReference type="PROSITE" id="PS50893"/>
    </source>
</evidence>
<evidence type="ECO:0000256" key="7">
    <source>
        <dbReference type="ARBA" id="ARBA00023136"/>
    </source>
</evidence>
<reference evidence="9 10" key="1">
    <citation type="submission" date="2018-09" db="EMBL/GenBank/DDBJ databases">
        <authorList>
            <person name="Zhu H."/>
        </authorList>
    </citation>
    <scope>NUCLEOTIDE SEQUENCE [LARGE SCALE GENOMIC DNA]</scope>
    <source>
        <strain evidence="9 10">K2R10-39</strain>
    </source>
</reference>
<gene>
    <name evidence="9" type="ORF">D3870_19710</name>
</gene>